<evidence type="ECO:0000256" key="4">
    <source>
        <dbReference type="ARBA" id="ARBA00022729"/>
    </source>
</evidence>
<feature type="domain" description="Ig-like" evidence="13">
    <location>
        <begin position="151"/>
        <end position="246"/>
    </location>
</feature>
<evidence type="ECO:0000256" key="3">
    <source>
        <dbReference type="ARBA" id="ARBA00022692"/>
    </source>
</evidence>
<feature type="signal peptide" evidence="12">
    <location>
        <begin position="1"/>
        <end position="21"/>
    </location>
</feature>
<evidence type="ECO:0000313" key="14">
    <source>
        <dbReference type="Proteomes" id="UP000515152"/>
    </source>
</evidence>
<reference evidence="15" key="1">
    <citation type="submission" date="2025-08" db="UniProtKB">
        <authorList>
            <consortium name="RefSeq"/>
        </authorList>
    </citation>
    <scope>IDENTIFICATION</scope>
</reference>
<dbReference type="RefSeq" id="XP_042563909.1">
    <property type="nucleotide sequence ID" value="XM_042707975.1"/>
</dbReference>
<dbReference type="InterPro" id="IPR051713">
    <property type="entry name" value="T-cell_Activation_Regulation"/>
</dbReference>
<feature type="chain" id="PRO_5035467730" evidence="12">
    <location>
        <begin position="22"/>
        <end position="370"/>
    </location>
</feature>
<dbReference type="SMART" id="SM00409">
    <property type="entry name" value="IG"/>
    <property type="match status" value="2"/>
</dbReference>
<evidence type="ECO:0000256" key="10">
    <source>
        <dbReference type="ARBA" id="ARBA00023319"/>
    </source>
</evidence>
<evidence type="ECO:0000256" key="11">
    <source>
        <dbReference type="SAM" id="Phobius"/>
    </source>
</evidence>
<evidence type="ECO:0000256" key="6">
    <source>
        <dbReference type="ARBA" id="ARBA00023136"/>
    </source>
</evidence>
<feature type="transmembrane region" description="Helical" evidence="11">
    <location>
        <begin position="292"/>
        <end position="313"/>
    </location>
</feature>
<dbReference type="OrthoDB" id="8901134at2759"/>
<evidence type="ECO:0000259" key="13">
    <source>
        <dbReference type="PROSITE" id="PS50835"/>
    </source>
</evidence>
<evidence type="ECO:0000256" key="9">
    <source>
        <dbReference type="ARBA" id="ARBA00023180"/>
    </source>
</evidence>
<dbReference type="GO" id="GO:0007166">
    <property type="term" value="P:cell surface receptor signaling pathway"/>
    <property type="evidence" value="ECO:0007669"/>
    <property type="project" value="TreeGrafter"/>
</dbReference>
<evidence type="ECO:0000256" key="2">
    <source>
        <dbReference type="ARBA" id="ARBA00022475"/>
    </source>
</evidence>
<dbReference type="GO" id="GO:0006955">
    <property type="term" value="P:immune response"/>
    <property type="evidence" value="ECO:0007669"/>
    <property type="project" value="TreeGrafter"/>
</dbReference>
<dbReference type="InterPro" id="IPR013106">
    <property type="entry name" value="Ig_V-set"/>
</dbReference>
<evidence type="ECO:0000256" key="5">
    <source>
        <dbReference type="ARBA" id="ARBA00022989"/>
    </source>
</evidence>
<dbReference type="Pfam" id="PF07686">
    <property type="entry name" value="V-set"/>
    <property type="match status" value="2"/>
</dbReference>
<accession>A0A8M1KQF0</accession>
<evidence type="ECO:0000256" key="7">
    <source>
        <dbReference type="ARBA" id="ARBA00023157"/>
    </source>
</evidence>
<dbReference type="GO" id="GO:0009897">
    <property type="term" value="C:external side of plasma membrane"/>
    <property type="evidence" value="ECO:0007669"/>
    <property type="project" value="TreeGrafter"/>
</dbReference>
<dbReference type="KEGG" id="char:105892178"/>
<keyword evidence="6 11" id="KW-0472">Membrane</keyword>
<keyword evidence="5 11" id="KW-1133">Transmembrane helix</keyword>
<dbReference type="FunFam" id="2.60.40.10:FF:000142">
    <property type="entry name" value="V-set domain-containing T-cell activation inhibitor 1"/>
    <property type="match status" value="2"/>
</dbReference>
<keyword evidence="7" id="KW-1015">Disulfide bond</keyword>
<keyword evidence="10" id="KW-0393">Immunoglobulin domain</keyword>
<dbReference type="GO" id="GO:0071222">
    <property type="term" value="P:cellular response to lipopolysaccharide"/>
    <property type="evidence" value="ECO:0007669"/>
    <property type="project" value="TreeGrafter"/>
</dbReference>
<comment type="subcellular location">
    <subcellularLocation>
        <location evidence="1">Cell membrane</location>
        <topology evidence="1">Single-pass type I membrane protein</topology>
    </subcellularLocation>
</comment>
<dbReference type="InterPro" id="IPR003598">
    <property type="entry name" value="Ig_sub2"/>
</dbReference>
<dbReference type="GO" id="GO:0042130">
    <property type="term" value="P:negative regulation of T cell proliferation"/>
    <property type="evidence" value="ECO:0007669"/>
    <property type="project" value="TreeGrafter"/>
</dbReference>
<keyword evidence="14" id="KW-1185">Reference proteome</keyword>
<keyword evidence="8" id="KW-0675">Receptor</keyword>
<dbReference type="GO" id="GO:0042102">
    <property type="term" value="P:positive regulation of T cell proliferation"/>
    <property type="evidence" value="ECO:0007669"/>
    <property type="project" value="TreeGrafter"/>
</dbReference>
<name>A0A8M1KQF0_CLUHA</name>
<feature type="transmembrane region" description="Helical" evidence="11">
    <location>
        <begin position="256"/>
        <end position="280"/>
    </location>
</feature>
<evidence type="ECO:0000313" key="15">
    <source>
        <dbReference type="RefSeq" id="XP_042563909.1"/>
    </source>
</evidence>
<dbReference type="PANTHER" id="PTHR25466:SF14">
    <property type="entry name" value="BUTYROPHILIN SUBFAMILY 2 MEMBER A2-LIKE-RELATED"/>
    <property type="match status" value="1"/>
</dbReference>
<organism evidence="14 15">
    <name type="scientific">Clupea harengus</name>
    <name type="common">Atlantic herring</name>
    <dbReference type="NCBI Taxonomy" id="7950"/>
    <lineage>
        <taxon>Eukaryota</taxon>
        <taxon>Metazoa</taxon>
        <taxon>Chordata</taxon>
        <taxon>Craniata</taxon>
        <taxon>Vertebrata</taxon>
        <taxon>Euteleostomi</taxon>
        <taxon>Actinopterygii</taxon>
        <taxon>Neopterygii</taxon>
        <taxon>Teleostei</taxon>
        <taxon>Clupei</taxon>
        <taxon>Clupeiformes</taxon>
        <taxon>Clupeoidei</taxon>
        <taxon>Clupeidae</taxon>
        <taxon>Clupea</taxon>
    </lineage>
</organism>
<dbReference type="PROSITE" id="PS50835">
    <property type="entry name" value="IG_LIKE"/>
    <property type="match status" value="2"/>
</dbReference>
<dbReference type="SMART" id="SM00406">
    <property type="entry name" value="IGv"/>
    <property type="match status" value="2"/>
</dbReference>
<evidence type="ECO:0000256" key="8">
    <source>
        <dbReference type="ARBA" id="ARBA00023170"/>
    </source>
</evidence>
<dbReference type="Proteomes" id="UP000515152">
    <property type="component" value="Chromosome 6"/>
</dbReference>
<keyword evidence="2" id="KW-1003">Cell membrane</keyword>
<proteinExistence type="predicted"/>
<feature type="domain" description="Ig-like" evidence="13">
    <location>
        <begin position="5"/>
        <end position="132"/>
    </location>
</feature>
<keyword evidence="9" id="KW-0325">Glycoprotein</keyword>
<dbReference type="InterPro" id="IPR007110">
    <property type="entry name" value="Ig-like_dom"/>
</dbReference>
<feature type="transmembrane region" description="Helical" evidence="11">
    <location>
        <begin position="319"/>
        <end position="338"/>
    </location>
</feature>
<evidence type="ECO:0000256" key="12">
    <source>
        <dbReference type="SAM" id="SignalP"/>
    </source>
</evidence>
<evidence type="ECO:0000256" key="1">
    <source>
        <dbReference type="ARBA" id="ARBA00004251"/>
    </source>
</evidence>
<dbReference type="GeneID" id="105892178"/>
<dbReference type="GO" id="GO:0031295">
    <property type="term" value="P:T cell costimulation"/>
    <property type="evidence" value="ECO:0007669"/>
    <property type="project" value="TreeGrafter"/>
</dbReference>
<protein>
    <submittedName>
        <fullName evidence="15">Butyrophilin-like protein 2</fullName>
    </submittedName>
</protein>
<dbReference type="InterPro" id="IPR003599">
    <property type="entry name" value="Ig_sub"/>
</dbReference>
<dbReference type="AlphaFoldDB" id="A0A8M1KQF0"/>
<keyword evidence="4 12" id="KW-0732">Signal</keyword>
<dbReference type="PANTHER" id="PTHR25466">
    <property type="entry name" value="T-LYMPHOCYTE ACTIVATION ANTIGEN"/>
    <property type="match status" value="1"/>
</dbReference>
<keyword evidence="3 11" id="KW-0812">Transmembrane</keyword>
<dbReference type="SMART" id="SM00408">
    <property type="entry name" value="IGc2"/>
    <property type="match status" value="2"/>
</dbReference>
<gene>
    <name evidence="15" type="primary">LOC105892178</name>
</gene>
<sequence>MDLLPGLLLVFVLAFQACSSGFQLQGADGPLVAQLGGSVLLPCSAETPLPLEELEVEWRRTDSDALVHLFQEGEVRPESQNEGYRDRALFTGEIAKGNYSLLLSNMTTEDAGVYSCNVYTGEESGDVRVEVKGFEYLVVNGSDQAVSLHVGEKVTLNCSVDSHAKPERMVVTWKRTDENILVLLFQDGEVLSDSSHERYRGRAEFFTSEIPKGNFSLRLKDVRTEDKGEYICEAFSGPLSANTTVTLQKTDVPPRILVLMLCVLVLVLTVGLSIPAVIHLKKKDTGLKAMTTHLLLVFCPNIILSIALFIYGLTVGKTLAAVINILRILLLFKTAPYLERFCERIKAFMKNWNVTLAHLVVAGVLNSGKE</sequence>